<reference evidence="3" key="1">
    <citation type="journal article" date="2015" name="Nature">
        <title>Complex archaea that bridge the gap between prokaryotes and eukaryotes.</title>
        <authorList>
            <person name="Spang A."/>
            <person name="Saw J.H."/>
            <person name="Jorgensen S.L."/>
            <person name="Zaremba-Niedzwiedzka K."/>
            <person name="Martijn J."/>
            <person name="Lind A.E."/>
            <person name="van Eijk R."/>
            <person name="Schleper C."/>
            <person name="Guy L."/>
            <person name="Ettema T.J."/>
        </authorList>
    </citation>
    <scope>NUCLEOTIDE SEQUENCE</scope>
</reference>
<feature type="domain" description="Cytoskeleton protein RodZ-like C-terminal" evidence="2">
    <location>
        <begin position="113"/>
        <end position="176"/>
    </location>
</feature>
<protein>
    <recommendedName>
        <fullName evidence="2">Cytoskeleton protein RodZ-like C-terminal domain-containing protein</fullName>
    </recommendedName>
</protein>
<sequence>DGALARAPDTDDDSAAPQSVESPRSDALDRLYRPQALDVPVLVARDAPIASIDPRSVSNFPTPDRPEQSGQATAVAENDTINSAIDEALMLANADTDLPKPQVVEPLGEKVRMVAAYPSWVRVRAEDGTVIFEGVMNKGDTWDVPVTEEPPTLRTGESGALYFAMADGCFGPVGARGAVTSNVALQAQALADRYQPVDPTAEQSLSRMFADLEGSLDPSVLAAMPCQGQ</sequence>
<evidence type="ECO:0000259" key="2">
    <source>
        <dbReference type="Pfam" id="PF13464"/>
    </source>
</evidence>
<evidence type="ECO:0000313" key="3">
    <source>
        <dbReference type="EMBL" id="KKL56164.1"/>
    </source>
</evidence>
<gene>
    <name evidence="3" type="ORF">LCGC14_2248130</name>
</gene>
<comment type="caution">
    <text evidence="3">The sequence shown here is derived from an EMBL/GenBank/DDBJ whole genome shotgun (WGS) entry which is preliminary data.</text>
</comment>
<feature type="non-terminal residue" evidence="3">
    <location>
        <position position="1"/>
    </location>
</feature>
<accession>A0A0F9D3M5</accession>
<dbReference type="InterPro" id="IPR025194">
    <property type="entry name" value="RodZ-like_C"/>
</dbReference>
<name>A0A0F9D3M5_9ZZZZ</name>
<organism evidence="3">
    <name type="scientific">marine sediment metagenome</name>
    <dbReference type="NCBI Taxonomy" id="412755"/>
    <lineage>
        <taxon>unclassified sequences</taxon>
        <taxon>metagenomes</taxon>
        <taxon>ecological metagenomes</taxon>
    </lineage>
</organism>
<feature type="region of interest" description="Disordered" evidence="1">
    <location>
        <begin position="1"/>
        <end position="31"/>
    </location>
</feature>
<dbReference type="EMBL" id="LAZR01030587">
    <property type="protein sequence ID" value="KKL56164.1"/>
    <property type="molecule type" value="Genomic_DNA"/>
</dbReference>
<evidence type="ECO:0000256" key="1">
    <source>
        <dbReference type="SAM" id="MobiDB-lite"/>
    </source>
</evidence>
<dbReference type="AlphaFoldDB" id="A0A0F9D3M5"/>
<feature type="region of interest" description="Disordered" evidence="1">
    <location>
        <begin position="52"/>
        <end position="73"/>
    </location>
</feature>
<proteinExistence type="predicted"/>
<dbReference type="Pfam" id="PF13464">
    <property type="entry name" value="RodZ_C"/>
    <property type="match status" value="1"/>
</dbReference>